<dbReference type="EMBL" id="FOHW01000009">
    <property type="protein sequence ID" value="SET27510.1"/>
    <property type="molecule type" value="Genomic_DNA"/>
</dbReference>
<dbReference type="Gene3D" id="3.40.1000.10">
    <property type="entry name" value="Mog1/PsbP, alpha/beta/alpha sandwich"/>
    <property type="match status" value="1"/>
</dbReference>
<protein>
    <recommendedName>
        <fullName evidence="3">DUF1795 domain-containing protein</fullName>
    </recommendedName>
</protein>
<reference evidence="1 2" key="1">
    <citation type="submission" date="2016-10" db="EMBL/GenBank/DDBJ databases">
        <authorList>
            <person name="de Groot N.N."/>
        </authorList>
    </citation>
    <scope>NUCLEOTIDE SEQUENCE [LARGE SCALE GENOMIC DNA]</scope>
    <source>
        <strain evidence="1 2">DSM 11363</strain>
    </source>
</reference>
<sequence>MRNSSIPGTRTSMYDRISEKRLAAEALAREEAEQAAAVAAIAITHEPAPVLALEPSRNELKIAGLALLMPQLLAFRDLDMTLEREGHPVMFSAKRRPAPEGLTLERSTELYVDNLRKHHSDVTVVRQNDCLLAGSPAVSLDYAFKVGQERRHGRATSAIIAPANGNERQWFSVSTVINPDQPAFANWLIEFDEMLGRIAAC</sequence>
<proteinExistence type="predicted"/>
<evidence type="ECO:0008006" key="3">
    <source>
        <dbReference type="Google" id="ProtNLM"/>
    </source>
</evidence>
<dbReference type="RefSeq" id="WP_074887913.1">
    <property type="nucleotide sequence ID" value="NZ_FOHW01000009.1"/>
</dbReference>
<dbReference type="Proteomes" id="UP000182332">
    <property type="component" value="Unassembled WGS sequence"/>
</dbReference>
<dbReference type="OrthoDB" id="7026730at2"/>
<gene>
    <name evidence="1" type="ORF">SAMN05216197_109143</name>
</gene>
<accession>A0A1I0D5Q9</accession>
<name>A0A1I0D5Q9_9PSED</name>
<organism evidence="1 2">
    <name type="scientific">Pseudomonas graminis</name>
    <dbReference type="NCBI Taxonomy" id="158627"/>
    <lineage>
        <taxon>Bacteria</taxon>
        <taxon>Pseudomonadati</taxon>
        <taxon>Pseudomonadota</taxon>
        <taxon>Gammaproteobacteria</taxon>
        <taxon>Pseudomonadales</taxon>
        <taxon>Pseudomonadaceae</taxon>
        <taxon>Pseudomonas</taxon>
    </lineage>
</organism>
<dbReference type="AlphaFoldDB" id="A0A1I0D5Q9"/>
<evidence type="ECO:0000313" key="1">
    <source>
        <dbReference type="EMBL" id="SET27510.1"/>
    </source>
</evidence>
<evidence type="ECO:0000313" key="2">
    <source>
        <dbReference type="Proteomes" id="UP000182332"/>
    </source>
</evidence>